<dbReference type="PROSITE" id="PS01358">
    <property type="entry name" value="ZF_RANBP2_1"/>
    <property type="match status" value="1"/>
</dbReference>
<evidence type="ECO:0000256" key="8">
    <source>
        <dbReference type="PROSITE-ProRule" id="PRU00322"/>
    </source>
</evidence>
<dbReference type="SMART" id="SM00547">
    <property type="entry name" value="ZnF_RBZ"/>
    <property type="match status" value="1"/>
</dbReference>
<keyword evidence="6" id="KW-0804">Transcription</keyword>
<dbReference type="PROSITE" id="PS50199">
    <property type="entry name" value="ZF_RANBP2_2"/>
    <property type="match status" value="1"/>
</dbReference>
<dbReference type="GO" id="GO:0003677">
    <property type="term" value="F:DNA binding"/>
    <property type="evidence" value="ECO:0007669"/>
    <property type="project" value="TreeGrafter"/>
</dbReference>
<dbReference type="EMBL" id="CAAE01015045">
    <property type="protein sequence ID" value="CAG12103.1"/>
    <property type="molecule type" value="Genomic_DNA"/>
</dbReference>
<feature type="region of interest" description="Disordered" evidence="9">
    <location>
        <begin position="215"/>
        <end position="264"/>
    </location>
</feature>
<evidence type="ECO:0000256" key="6">
    <source>
        <dbReference type="ARBA" id="ARBA00023163"/>
    </source>
</evidence>
<comment type="subcellular location">
    <subcellularLocation>
        <location evidence="1">Nucleus</location>
    </subcellularLocation>
</comment>
<evidence type="ECO:0000259" key="10">
    <source>
        <dbReference type="PROSITE" id="PS50199"/>
    </source>
</evidence>
<feature type="compositionally biased region" description="Basic and acidic residues" evidence="9">
    <location>
        <begin position="156"/>
        <end position="175"/>
    </location>
</feature>
<evidence type="ECO:0000256" key="3">
    <source>
        <dbReference type="ARBA" id="ARBA00022771"/>
    </source>
</evidence>
<evidence type="ECO:0000256" key="1">
    <source>
        <dbReference type="ARBA" id="ARBA00004123"/>
    </source>
</evidence>
<evidence type="ECO:0000256" key="2">
    <source>
        <dbReference type="ARBA" id="ARBA00022723"/>
    </source>
</evidence>
<dbReference type="GO" id="GO:0005634">
    <property type="term" value="C:nucleus"/>
    <property type="evidence" value="ECO:0007669"/>
    <property type="project" value="UniProtKB-SubCell"/>
</dbReference>
<keyword evidence="3 8" id="KW-0863">Zinc-finger</keyword>
<dbReference type="AlphaFoldDB" id="Q4RHM9"/>
<dbReference type="GO" id="GO:0003712">
    <property type="term" value="F:transcription coregulator activity"/>
    <property type="evidence" value="ECO:0007669"/>
    <property type="project" value="TreeGrafter"/>
</dbReference>
<reference evidence="11" key="2">
    <citation type="submission" date="2004-02" db="EMBL/GenBank/DDBJ databases">
        <authorList>
            <consortium name="Genoscope"/>
            <consortium name="Whitehead Institute Centre for Genome Research"/>
        </authorList>
    </citation>
    <scope>NUCLEOTIDE SEQUENCE</scope>
</reference>
<feature type="region of interest" description="Disordered" evidence="9">
    <location>
        <begin position="107"/>
        <end position="194"/>
    </location>
</feature>
<keyword evidence="4" id="KW-0862">Zinc</keyword>
<feature type="compositionally biased region" description="Low complexity" evidence="9">
    <location>
        <begin position="219"/>
        <end position="229"/>
    </location>
</feature>
<feature type="compositionally biased region" description="Polar residues" evidence="9">
    <location>
        <begin position="141"/>
        <end position="152"/>
    </location>
</feature>
<evidence type="ECO:0000313" key="11">
    <source>
        <dbReference type="EMBL" id="CAG12103.1"/>
    </source>
</evidence>
<dbReference type="GO" id="GO:0045893">
    <property type="term" value="P:positive regulation of DNA-templated transcription"/>
    <property type="evidence" value="ECO:0007669"/>
    <property type="project" value="InterPro"/>
</dbReference>
<dbReference type="KEGG" id="tng:GSTEN00034262G001"/>
<dbReference type="PANTHER" id="PTHR12920">
    <property type="entry name" value="RYBP AND YAF2-RELATED"/>
    <property type="match status" value="1"/>
</dbReference>
<accession>Q4RHM9</accession>
<dbReference type="PANTHER" id="PTHR12920:SF2">
    <property type="entry name" value="YY1-ASSOCIATED FACTOR 2"/>
    <property type="match status" value="1"/>
</dbReference>
<reference evidence="11" key="1">
    <citation type="journal article" date="2004" name="Nature">
        <title>Genome duplication in the teleost fish Tetraodon nigroviridis reveals the early vertebrate proto-karyotype.</title>
        <authorList>
            <person name="Jaillon O."/>
            <person name="Aury J.-M."/>
            <person name="Brunet F."/>
            <person name="Petit J.-L."/>
            <person name="Stange-Thomann N."/>
            <person name="Mauceli E."/>
            <person name="Bouneau L."/>
            <person name="Fischer C."/>
            <person name="Ozouf-Costaz C."/>
            <person name="Bernot A."/>
            <person name="Nicaud S."/>
            <person name="Jaffe D."/>
            <person name="Fisher S."/>
            <person name="Lutfalla G."/>
            <person name="Dossat C."/>
            <person name="Segurens B."/>
            <person name="Dasilva C."/>
            <person name="Salanoubat M."/>
            <person name="Levy M."/>
            <person name="Boudet N."/>
            <person name="Castellano S."/>
            <person name="Anthouard V."/>
            <person name="Jubin C."/>
            <person name="Castelli V."/>
            <person name="Katinka M."/>
            <person name="Vacherie B."/>
            <person name="Biemont C."/>
            <person name="Skalli Z."/>
            <person name="Cattolico L."/>
            <person name="Poulain J."/>
            <person name="De Berardinis V."/>
            <person name="Cruaud C."/>
            <person name="Duprat S."/>
            <person name="Brottier P."/>
            <person name="Coutanceau J.-P."/>
            <person name="Gouzy J."/>
            <person name="Parra G."/>
            <person name="Lardier G."/>
            <person name="Chapple C."/>
            <person name="McKernan K.J."/>
            <person name="McEwan P."/>
            <person name="Bosak S."/>
            <person name="Kellis M."/>
            <person name="Volff J.-N."/>
            <person name="Guigo R."/>
            <person name="Zody M.C."/>
            <person name="Mesirov J."/>
            <person name="Lindblad-Toh K."/>
            <person name="Birren B."/>
            <person name="Nusbaum C."/>
            <person name="Kahn D."/>
            <person name="Robinson-Rechavi M."/>
            <person name="Laudet V."/>
            <person name="Schachter V."/>
            <person name="Quetier F."/>
            <person name="Saurin W."/>
            <person name="Scarpelli C."/>
            <person name="Wincker P."/>
            <person name="Lander E.S."/>
            <person name="Weissenbach J."/>
            <person name="Roest Crollius H."/>
        </authorList>
    </citation>
    <scope>NUCLEOTIDE SEQUENCE [LARGE SCALE GENOMIC DNA]</scope>
</reference>
<keyword evidence="5" id="KW-0805">Transcription regulation</keyword>
<dbReference type="InterPro" id="IPR001876">
    <property type="entry name" value="Znf_RanBP2"/>
</dbReference>
<feature type="domain" description="RanBP2-type" evidence="10">
    <location>
        <begin position="18"/>
        <end position="47"/>
    </location>
</feature>
<evidence type="ECO:0000256" key="9">
    <source>
        <dbReference type="SAM" id="MobiDB-lite"/>
    </source>
</evidence>
<dbReference type="InterPro" id="IPR033774">
    <property type="entry name" value="YAF2_RYBP"/>
</dbReference>
<gene>
    <name evidence="11" type="ORF">GSTENG00034262001</name>
</gene>
<dbReference type="Gene3D" id="4.10.1060.10">
    <property type="entry name" value="Zinc finger, RanBP2-type"/>
    <property type="match status" value="1"/>
</dbReference>
<feature type="compositionally biased region" description="Basic residues" evidence="9">
    <location>
        <begin position="177"/>
        <end position="187"/>
    </location>
</feature>
<dbReference type="SUPFAM" id="SSF90209">
    <property type="entry name" value="Ran binding protein zinc finger-like"/>
    <property type="match status" value="1"/>
</dbReference>
<evidence type="ECO:0000256" key="7">
    <source>
        <dbReference type="ARBA" id="ARBA00023242"/>
    </source>
</evidence>
<dbReference type="Pfam" id="PF00641">
    <property type="entry name" value="Zn_ribbon_RanBP"/>
    <property type="match status" value="1"/>
</dbReference>
<feature type="compositionally biased region" description="Low complexity" evidence="9">
    <location>
        <begin position="247"/>
        <end position="258"/>
    </location>
</feature>
<keyword evidence="2" id="KW-0479">Metal-binding</keyword>
<evidence type="ECO:0000256" key="4">
    <source>
        <dbReference type="ARBA" id="ARBA00022833"/>
    </source>
</evidence>
<sequence length="264" mass="28779">MGDKRSPTRPKRQPKPSDEGFWDCSVCTYKNTAEAFKCMMCDVRKGTSTSVSALLPNTLLVSHAGKCCGKMATQTAVQAQPQRHLVQIPPAVTAVFLCVTFCGASPTPPASVHPSQLRPVDPRRGNELGSSFRSPRKPRPVSQQQVTQQFVLPSQPKKEKKERAEREKSDREPSLKKNSHKKMRPRLKNIDRSSAQHLEVTVGDLTVIITDFKEKAKPSATSSSATSATDLHSQNGSSSENTEKGLSRSSSPRGEGSSVNGESH</sequence>
<dbReference type="OrthoDB" id="10063208at2759"/>
<keyword evidence="7" id="KW-0539">Nucleus</keyword>
<evidence type="ECO:0000256" key="5">
    <source>
        <dbReference type="ARBA" id="ARBA00023015"/>
    </source>
</evidence>
<dbReference type="GO" id="GO:0008270">
    <property type="term" value="F:zinc ion binding"/>
    <property type="evidence" value="ECO:0007669"/>
    <property type="project" value="UniProtKB-KW"/>
</dbReference>
<dbReference type="InterPro" id="IPR039958">
    <property type="entry name" value="RYBP/YAF2"/>
</dbReference>
<dbReference type="InterPro" id="IPR036443">
    <property type="entry name" value="Znf_RanBP2_sf"/>
</dbReference>
<name>Q4RHM9_TETNG</name>
<organism evidence="11">
    <name type="scientific">Tetraodon nigroviridis</name>
    <name type="common">Spotted green pufferfish</name>
    <name type="synonym">Chelonodon nigroviridis</name>
    <dbReference type="NCBI Taxonomy" id="99883"/>
    <lineage>
        <taxon>Eukaryota</taxon>
        <taxon>Metazoa</taxon>
        <taxon>Chordata</taxon>
        <taxon>Craniata</taxon>
        <taxon>Vertebrata</taxon>
        <taxon>Euteleostomi</taxon>
        <taxon>Actinopterygii</taxon>
        <taxon>Neopterygii</taxon>
        <taxon>Teleostei</taxon>
        <taxon>Neoteleostei</taxon>
        <taxon>Acanthomorphata</taxon>
        <taxon>Eupercaria</taxon>
        <taxon>Tetraodontiformes</taxon>
        <taxon>Tetradontoidea</taxon>
        <taxon>Tetraodontidae</taxon>
        <taxon>Tetraodon</taxon>
    </lineage>
</organism>
<proteinExistence type="predicted"/>
<protein>
    <submittedName>
        <fullName evidence="11">(spotted green pufferfish) hypothetical protein</fullName>
    </submittedName>
</protein>
<feature type="compositionally biased region" description="Polar residues" evidence="9">
    <location>
        <begin position="230"/>
        <end position="240"/>
    </location>
</feature>
<dbReference type="Pfam" id="PF17219">
    <property type="entry name" value="YAF2_RYBP"/>
    <property type="match status" value="1"/>
</dbReference>
<comment type="caution">
    <text evidence="11">The sequence shown here is derived from an EMBL/GenBank/DDBJ whole genome shotgun (WGS) entry which is preliminary data.</text>
</comment>